<gene>
    <name evidence="3" type="ORF">MSPICULIGERA_LOCUS22758</name>
</gene>
<dbReference type="EMBL" id="CATQJA010002700">
    <property type="protein sequence ID" value="CAJ0584714.1"/>
    <property type="molecule type" value="Genomic_DNA"/>
</dbReference>
<feature type="region of interest" description="Disordered" evidence="1">
    <location>
        <begin position="291"/>
        <end position="320"/>
    </location>
</feature>
<keyword evidence="4" id="KW-1185">Reference proteome</keyword>
<feature type="compositionally biased region" description="Basic and acidic residues" evidence="1">
    <location>
        <begin position="310"/>
        <end position="320"/>
    </location>
</feature>
<evidence type="ECO:0000256" key="2">
    <source>
        <dbReference type="SAM" id="Phobius"/>
    </source>
</evidence>
<feature type="transmembrane region" description="Helical" evidence="2">
    <location>
        <begin position="6"/>
        <end position="26"/>
    </location>
</feature>
<evidence type="ECO:0000313" key="4">
    <source>
        <dbReference type="Proteomes" id="UP001177023"/>
    </source>
</evidence>
<keyword evidence="2" id="KW-0812">Transmembrane</keyword>
<keyword evidence="2" id="KW-0472">Membrane</keyword>
<name>A0AA36DBJ7_9BILA</name>
<sequence>MWYDIELLSFSVLFVYSLVSCGRFGMRRRSKKGEYRFPQRVEGRILANDRNAAHAKVIEAWKQAEQQLLDSGRPVAATRPIASIVLGGFSTAVAAPEFANSAAWREAEQKALTSARASEGKSPDDLWNDCCLEYEVLWSALEGQKTRLRKAVQDNKSVHAQVRFPITCRNTSISKPPETSQFQFENVHKHVGEQHRRWTTLNGEVVKPVIDFMRPPPAQEDPDTTLIELVYTLQPESDAHASLAKSFAQGIGCVQQAETGRQRGVMALNHCTNTQASNQSQIRFQTVEPVRDRQAVGNTHSSPAIDPPDEVSKHDKSVVK</sequence>
<proteinExistence type="predicted"/>
<feature type="non-terminal residue" evidence="3">
    <location>
        <position position="320"/>
    </location>
</feature>
<comment type="caution">
    <text evidence="3">The sequence shown here is derived from an EMBL/GenBank/DDBJ whole genome shotgun (WGS) entry which is preliminary data.</text>
</comment>
<evidence type="ECO:0000313" key="3">
    <source>
        <dbReference type="EMBL" id="CAJ0584714.1"/>
    </source>
</evidence>
<protein>
    <submittedName>
        <fullName evidence="3">Uncharacterized protein</fullName>
    </submittedName>
</protein>
<keyword evidence="2" id="KW-1133">Transmembrane helix</keyword>
<dbReference type="AlphaFoldDB" id="A0AA36DBJ7"/>
<dbReference type="Proteomes" id="UP001177023">
    <property type="component" value="Unassembled WGS sequence"/>
</dbReference>
<accession>A0AA36DBJ7</accession>
<reference evidence="3" key="1">
    <citation type="submission" date="2023-06" db="EMBL/GenBank/DDBJ databases">
        <authorList>
            <person name="Delattre M."/>
        </authorList>
    </citation>
    <scope>NUCLEOTIDE SEQUENCE</scope>
    <source>
        <strain evidence="3">AF72</strain>
    </source>
</reference>
<evidence type="ECO:0000256" key="1">
    <source>
        <dbReference type="SAM" id="MobiDB-lite"/>
    </source>
</evidence>
<organism evidence="3 4">
    <name type="scientific">Mesorhabditis spiculigera</name>
    <dbReference type="NCBI Taxonomy" id="96644"/>
    <lineage>
        <taxon>Eukaryota</taxon>
        <taxon>Metazoa</taxon>
        <taxon>Ecdysozoa</taxon>
        <taxon>Nematoda</taxon>
        <taxon>Chromadorea</taxon>
        <taxon>Rhabditida</taxon>
        <taxon>Rhabditina</taxon>
        <taxon>Rhabditomorpha</taxon>
        <taxon>Rhabditoidea</taxon>
        <taxon>Rhabditidae</taxon>
        <taxon>Mesorhabditinae</taxon>
        <taxon>Mesorhabditis</taxon>
    </lineage>
</organism>